<feature type="domain" description="Ig-like" evidence="7">
    <location>
        <begin position="1099"/>
        <end position="1195"/>
    </location>
</feature>
<dbReference type="Proteomes" id="UP000053872">
    <property type="component" value="Unassembled WGS sequence"/>
</dbReference>
<dbReference type="Pfam" id="PF13927">
    <property type="entry name" value="Ig_3"/>
    <property type="match status" value="1"/>
</dbReference>
<dbReference type="Gene3D" id="2.60.40.10">
    <property type="entry name" value="Immunoglobulins"/>
    <property type="match status" value="4"/>
</dbReference>
<dbReference type="PROSITE" id="PS50900">
    <property type="entry name" value="PLAC"/>
    <property type="match status" value="1"/>
</dbReference>
<feature type="domain" description="Ig-like" evidence="7">
    <location>
        <begin position="1407"/>
        <end position="1509"/>
    </location>
</feature>
<evidence type="ECO:0000256" key="5">
    <source>
        <dbReference type="ARBA" id="ARBA00023157"/>
    </source>
</evidence>
<feature type="disulfide bond" evidence="6">
    <location>
        <begin position="287"/>
        <end position="319"/>
    </location>
</feature>
<dbReference type="InterPro" id="IPR013783">
    <property type="entry name" value="Ig-like_fold"/>
</dbReference>
<comment type="caution">
    <text evidence="9">The sequence shown here is derived from an EMBL/GenBank/DDBJ whole genome shotgun (WGS) entry which is preliminary data.</text>
</comment>
<dbReference type="Pfam" id="PF24484">
    <property type="entry name" value="ADAMTSL1"/>
    <property type="match status" value="1"/>
</dbReference>
<keyword evidence="3" id="KW-0732">Signal</keyword>
<evidence type="ECO:0000256" key="1">
    <source>
        <dbReference type="ARBA" id="ARBA00004613"/>
    </source>
</evidence>
<feature type="domain" description="Ig-like" evidence="7">
    <location>
        <begin position="1644"/>
        <end position="1724"/>
    </location>
</feature>
<dbReference type="FunFam" id="2.60.120.830:FF:000002">
    <property type="entry name" value="ADAMTS like 1"/>
    <property type="match status" value="1"/>
</dbReference>
<proteinExistence type="predicted"/>
<dbReference type="PROSITE" id="PS50835">
    <property type="entry name" value="IG_LIKE"/>
    <property type="match status" value="4"/>
</dbReference>
<sequence>MAALVKLGHRQEEPQEICTAPGSAGDQACGSSHGSLYASAGTMGKKQEELEIYVWPQGHDLIVITETWWDRSYDWNVMEGYVVEEPTGRGVMLDLVLTSQEKLVGDVEVVSSLGCSDHEMVEFRILHGGSRAINSEIECTLSKFVDDTELSGVVDTLERRDTVQRGLDRLESWAHANLLEFNKAKCKVLRLDWGNPKHKYRLGNEWIESSPAEKDLRELVCGDQNQEAVFLREFTLIRRDSLHDDFLSDLLHNHKTEDPSSRTARSEEDRDSLWDAWGSWSECSRTCGGGASYSLRRCLSSKTCEGRNIRYRTCSNVDCPPEAGDFRAQQCSAHNDVKYQGQFYEWLPISNDPDNPCSLKCQARGAALVVELAPKVLDGTRCYTESLDMCISGLCQIVGCDRQLGSTVKEDNCGVCNGDGSTCRLVRGQYKSQLSANKLDDTVVAIPYGSRQVRLVLKGPDHLYLETKTLQGVKSENSLSSTGSFVVDNSSVDFQKFSDKEILRISGPLTADFTIKIRYAGAADSSVQFIFYQPIVHRWRETDFFPCSASCGGGYQLTSAECFDLRSNRVVADQYCHYYPENIKPKPKLQECNLDPCPASDGYKQIMPYDLYHPLPRWESTPWTACSSSCGGGIQSRSVSCVEEDIQGHISPVEEWKCMYTPKMPVVQPCNIFDCPKWLAQEWSPCTVTCGQGLRYRVVLCIDHRGMHTGGCSPKTKPHIKEECIVPTPCYKPKEKLPVEAKLPWYKQAQELEEGAVVSEEPSFIPEAWSTCSVTCGVGSQVRLVKCQVLLSFSQSVADLPIDECEGPKPVSQRACYSGPCSGEATEYTPEETELLYGSLQEFDELYDWEYEGFTECSESCGGGVQEAVVTCLNKQTRETADETLCVTSRRPPQLLKACSLDPCPPRWEIGKWSTCSLTCGVGLQTRDVFCSHLLSRETNETVILADELCYKPKPSLVQACNRFDCPPSWYPTEWQECSQTCGSGVQKRDIPCKQRLADGSLLELPETFCSMPRPVTQQACKNEDCPNEWLLSDWTQCSVSCGEGTQSRNAICRKMLKTGDSVIINSSLCPPLPFSSLIRPCALGTCARHNRPAHKQSPHIMAVRKVYIQTRKQKKLHFIVGGYAYLLPKTSIILRCPTRRFRKSMITWEKDDKRLISSAHITIAPYGYMKIHRLKPSDTGTYTCIAGPSQEHFTIKLIGSNKKIIAGQPTGIREEEARRKASSNEALRTQEKHINGILFNGSKAEKRGHLADPSSWYDDIISRLLQHRGWPGENLEFWEAQESTERNTSSEEDQSREYSLPFTMVTEQKRLDDIIRNLSQQPEELKDVYTEQLVVQLAHEFFKSHLEHQESVLKTSRRRIDSASVEYPLNRHVSGFTSSLRTSSAETLFPSSVDLANGFRRPHQKPAILRKISAAQQLSASEVVTHLGQTVVLASGTLSVLLHCEAVGNPKPTISWAKNGEEVKYSDRMLLQPDDSLQILAPVEADVGFYACNASNALGSDSVSIAVTLAGKPLIKASRTTVINTESPVVTVDIGSTVKTIQRANVMISCQVAGVPEAEVTWFKNKVKLPSGRYLHDGLLLIANVSLSDQGLYSCKAANLRGEVTESSQLLVLEPPRPLPYLEDLTAVLSSAGTSTRSVLTSPSGTKMTVSPGSSPLIGCAVDGHPMPNITWFYSGEPLSLRHRLLAEGRILQILNISDAPHGEFSCLAQNEAGSLTQKTSLAIQEYQWSVDKLMACSASCGHKGVQLPQLTCLLDGAEVNISYCKEKPKPTLQPIACNRKDCPSRWMVTSWSPCTRSCGGGIQTRRVTCQRLTATGSSVPMSNEACTQVSKRPVDTQNCNRQPCVEWVASSWGQCNGPCIGPRLAVQHRQIFCQTKDGTSVSSDQCSALPRPLSTQNCWTDICGVHWRVSLWTVCTATCGNYGFQSRRVDCVHVRTNKPVMEHHCSWRPRPANWQRCNITPCENMECRDTTRYCEKVKQLKLCQLTQFKSRCCGTCGKA</sequence>
<evidence type="ECO:0000259" key="8">
    <source>
        <dbReference type="PROSITE" id="PS50900"/>
    </source>
</evidence>
<dbReference type="Pfam" id="PF08686">
    <property type="entry name" value="PLAC"/>
    <property type="match status" value="1"/>
</dbReference>
<comment type="subcellular location">
    <subcellularLocation>
        <location evidence="1">Secreted</location>
    </subcellularLocation>
</comment>
<dbReference type="InterPro" id="IPR013273">
    <property type="entry name" value="ADAMTS/ADAMTS-like"/>
</dbReference>
<dbReference type="FunFam" id="2.20.100.10:FF:000009">
    <property type="entry name" value="ADAMTS-like protein 3 isoform A"/>
    <property type="match status" value="2"/>
</dbReference>
<organism evidence="9 10">
    <name type="scientific">Columba livia</name>
    <name type="common">Rock dove</name>
    <dbReference type="NCBI Taxonomy" id="8932"/>
    <lineage>
        <taxon>Eukaryota</taxon>
        <taxon>Metazoa</taxon>
        <taxon>Chordata</taxon>
        <taxon>Craniata</taxon>
        <taxon>Vertebrata</taxon>
        <taxon>Euteleostomi</taxon>
        <taxon>Archelosauria</taxon>
        <taxon>Archosauria</taxon>
        <taxon>Dinosauria</taxon>
        <taxon>Saurischia</taxon>
        <taxon>Theropoda</taxon>
        <taxon>Coelurosauria</taxon>
        <taxon>Aves</taxon>
        <taxon>Neognathae</taxon>
        <taxon>Neoaves</taxon>
        <taxon>Columbimorphae</taxon>
        <taxon>Columbiformes</taxon>
        <taxon>Columbidae</taxon>
        <taxon>Columba</taxon>
    </lineage>
</organism>
<dbReference type="SUPFAM" id="SSF48726">
    <property type="entry name" value="Immunoglobulin"/>
    <property type="match status" value="4"/>
</dbReference>
<dbReference type="GO" id="GO:0031012">
    <property type="term" value="C:extracellular matrix"/>
    <property type="evidence" value="ECO:0007669"/>
    <property type="project" value="TreeGrafter"/>
</dbReference>
<dbReference type="SMART" id="SM00209">
    <property type="entry name" value="TSP1"/>
    <property type="match status" value="11"/>
</dbReference>
<evidence type="ECO:0000313" key="10">
    <source>
        <dbReference type="Proteomes" id="UP000053872"/>
    </source>
</evidence>
<dbReference type="InterPro" id="IPR045371">
    <property type="entry name" value="ADAMTS_CR_3"/>
</dbReference>
<dbReference type="InterPro" id="IPR000884">
    <property type="entry name" value="TSP1_rpt"/>
</dbReference>
<dbReference type="GO" id="GO:0030198">
    <property type="term" value="P:extracellular matrix organization"/>
    <property type="evidence" value="ECO:0007669"/>
    <property type="project" value="InterPro"/>
</dbReference>
<dbReference type="InterPro" id="IPR010909">
    <property type="entry name" value="PLAC"/>
</dbReference>
<dbReference type="PANTHER" id="PTHR13723">
    <property type="entry name" value="ADAMTS A DISINTEGRIN AND METALLOPROTEASE WITH THROMBOSPONDIN MOTIFS PROTEASE"/>
    <property type="match status" value="1"/>
</dbReference>
<keyword evidence="10" id="KW-1185">Reference proteome</keyword>
<dbReference type="Gene3D" id="2.60.120.830">
    <property type="match status" value="1"/>
</dbReference>
<keyword evidence="4" id="KW-0677">Repeat</keyword>
<feature type="disulfide bond" evidence="6">
    <location>
        <begin position="298"/>
        <end position="304"/>
    </location>
</feature>
<keyword evidence="2" id="KW-0964">Secreted</keyword>
<evidence type="ECO:0000256" key="2">
    <source>
        <dbReference type="ARBA" id="ARBA00022525"/>
    </source>
</evidence>
<dbReference type="Pfam" id="PF07679">
    <property type="entry name" value="I-set"/>
    <property type="match status" value="3"/>
</dbReference>
<dbReference type="Pfam" id="PF00090">
    <property type="entry name" value="TSP_1"/>
    <property type="match status" value="1"/>
</dbReference>
<dbReference type="FunFam" id="2.20.100.10:FF:000005">
    <property type="entry name" value="ADAM metallopeptidase with thrombospondin type 1 motif 9"/>
    <property type="match status" value="1"/>
</dbReference>
<dbReference type="EMBL" id="AKCR02000121">
    <property type="protein sequence ID" value="PKK20086.1"/>
    <property type="molecule type" value="Genomic_DNA"/>
</dbReference>
<dbReference type="Pfam" id="PF19236">
    <property type="entry name" value="ADAMTS_CR_3"/>
    <property type="match status" value="1"/>
</dbReference>
<evidence type="ECO:0000256" key="6">
    <source>
        <dbReference type="PIRSR" id="PIRSR613273-3"/>
    </source>
</evidence>
<dbReference type="InterPro" id="IPR050439">
    <property type="entry name" value="ADAMTS_ADAMTS-like"/>
</dbReference>
<evidence type="ECO:0000313" key="9">
    <source>
        <dbReference type="EMBL" id="PKK20086.1"/>
    </source>
</evidence>
<dbReference type="GO" id="GO:0005576">
    <property type="term" value="C:extracellular region"/>
    <property type="evidence" value="ECO:0007669"/>
    <property type="project" value="UniProtKB-SubCell"/>
</dbReference>
<dbReference type="InParanoid" id="A0A2I0LRM3"/>
<evidence type="ECO:0000256" key="3">
    <source>
        <dbReference type="ARBA" id="ARBA00022729"/>
    </source>
</evidence>
<dbReference type="PROSITE" id="PS50092">
    <property type="entry name" value="TSP1"/>
    <property type="match status" value="11"/>
</dbReference>
<dbReference type="InterPro" id="IPR056272">
    <property type="entry name" value="ADAMTSL1_dom"/>
</dbReference>
<dbReference type="SUPFAM" id="SSF82895">
    <property type="entry name" value="TSP-1 type 1 repeat"/>
    <property type="match status" value="11"/>
</dbReference>
<dbReference type="Pfam" id="PF19030">
    <property type="entry name" value="TSP1_ADAMTS"/>
    <property type="match status" value="11"/>
</dbReference>
<dbReference type="InterPro" id="IPR013098">
    <property type="entry name" value="Ig_I-set"/>
</dbReference>
<keyword evidence="5 6" id="KW-1015">Disulfide bond</keyword>
<dbReference type="InterPro" id="IPR003598">
    <property type="entry name" value="Ig_sub2"/>
</dbReference>
<dbReference type="PANTHER" id="PTHR13723:SF157">
    <property type="entry name" value="ADAMTS-LIKE PROTEIN 1"/>
    <property type="match status" value="1"/>
</dbReference>
<protein>
    <submittedName>
        <fullName evidence="9">ADAMTS-like 1</fullName>
    </submittedName>
</protein>
<dbReference type="SMART" id="SM00409">
    <property type="entry name" value="IG"/>
    <property type="match status" value="4"/>
</dbReference>
<gene>
    <name evidence="9" type="primary">ADAMTSL1</name>
    <name evidence="9" type="ORF">A306_00013068</name>
</gene>
<dbReference type="InterPro" id="IPR003599">
    <property type="entry name" value="Ig_sub"/>
</dbReference>
<name>A0A2I0LRM3_COLLI</name>
<dbReference type="FunFam" id="2.20.100.10:FF:000016">
    <property type="entry name" value="ADAMTS-like 3 isoform 1"/>
    <property type="match status" value="1"/>
</dbReference>
<feature type="domain" description="PLAC" evidence="8">
    <location>
        <begin position="1965"/>
        <end position="2001"/>
    </location>
</feature>
<dbReference type="PRINTS" id="PR01857">
    <property type="entry name" value="ADAMTSFAMILY"/>
</dbReference>
<evidence type="ECO:0000256" key="4">
    <source>
        <dbReference type="ARBA" id="ARBA00022737"/>
    </source>
</evidence>
<feature type="disulfide bond" evidence="6">
    <location>
        <begin position="283"/>
        <end position="314"/>
    </location>
</feature>
<reference evidence="9 10" key="1">
    <citation type="journal article" date="2013" name="Science">
        <title>Genomic diversity and evolution of the head crest in the rock pigeon.</title>
        <authorList>
            <person name="Shapiro M.D."/>
            <person name="Kronenberg Z."/>
            <person name="Li C."/>
            <person name="Domyan E.T."/>
            <person name="Pan H."/>
            <person name="Campbell M."/>
            <person name="Tan H."/>
            <person name="Huff C.D."/>
            <person name="Hu H."/>
            <person name="Vickrey A.I."/>
            <person name="Nielsen S.C."/>
            <person name="Stringham S.A."/>
            <person name="Hu H."/>
            <person name="Willerslev E."/>
            <person name="Gilbert M.T."/>
            <person name="Yandell M."/>
            <person name="Zhang G."/>
            <person name="Wang J."/>
        </authorList>
    </citation>
    <scope>NUCLEOTIDE SEQUENCE [LARGE SCALE GENOMIC DNA]</scope>
    <source>
        <tissue evidence="9">Blood</tissue>
    </source>
</reference>
<evidence type="ECO:0000259" key="7">
    <source>
        <dbReference type="PROSITE" id="PS50835"/>
    </source>
</evidence>
<dbReference type="STRING" id="8932.A0A2I0LRM3"/>
<dbReference type="InterPro" id="IPR036179">
    <property type="entry name" value="Ig-like_dom_sf"/>
</dbReference>
<dbReference type="InterPro" id="IPR007110">
    <property type="entry name" value="Ig-like_dom"/>
</dbReference>
<dbReference type="InterPro" id="IPR036383">
    <property type="entry name" value="TSP1_rpt_sf"/>
</dbReference>
<accession>A0A2I0LRM3</accession>
<dbReference type="FunFam" id="2.60.40.10:FF:000487">
    <property type="entry name" value="ADAMTS-like 3 isoform 1"/>
    <property type="match status" value="1"/>
</dbReference>
<dbReference type="FunFam" id="2.20.100.10:FF:000025">
    <property type="entry name" value="ADAMTS like 1"/>
    <property type="match status" value="1"/>
</dbReference>
<feature type="domain" description="Ig-like" evidence="7">
    <location>
        <begin position="1529"/>
        <end position="1612"/>
    </location>
</feature>
<dbReference type="Gene3D" id="2.20.100.10">
    <property type="entry name" value="Thrombospondin type-1 (TSP1) repeat"/>
    <property type="match status" value="11"/>
</dbReference>
<dbReference type="SMART" id="SM00408">
    <property type="entry name" value="IGc2"/>
    <property type="match status" value="4"/>
</dbReference>